<dbReference type="NCBIfam" id="TIGR00726">
    <property type="entry name" value="peptidoglycan editing factor PgeF"/>
    <property type="match status" value="1"/>
</dbReference>
<dbReference type="InterPro" id="IPR038371">
    <property type="entry name" value="Cu_polyphenol_OxRdtase_sf"/>
</dbReference>
<protein>
    <recommendedName>
        <fullName evidence="10">Purine nucleoside phosphorylase</fullName>
    </recommendedName>
</protein>
<dbReference type="Pfam" id="PF02578">
    <property type="entry name" value="Cu-oxidase_4"/>
    <property type="match status" value="1"/>
</dbReference>
<keyword evidence="5" id="KW-0378">Hydrolase</keyword>
<dbReference type="Proteomes" id="UP001082899">
    <property type="component" value="Unassembled WGS sequence"/>
</dbReference>
<evidence type="ECO:0000256" key="7">
    <source>
        <dbReference type="ARBA" id="ARBA00047989"/>
    </source>
</evidence>
<keyword evidence="3" id="KW-0808">Transferase</keyword>
<evidence type="ECO:0000256" key="10">
    <source>
        <dbReference type="RuleBase" id="RU361274"/>
    </source>
</evidence>
<evidence type="ECO:0000256" key="9">
    <source>
        <dbReference type="ARBA" id="ARBA00049893"/>
    </source>
</evidence>
<sequence>MRPDAAGNPPAAGHERGQDGQDGPDGSAARETLPVLTPDWPALPNVSACVTTRHGGCSAAPFGAAPFGADAGAGAGGGLNLGFHTGDDPHAVATNRARVQAHVGGRTIAWLDQVHGTDVIDAAVAATAPVPPRADALVTDRADVVCAIMVADCLPVLLGDRDGRAVGAAHAGWRGLCGGVIERTVEAMARLTRGAPLQAYLGPAIGPLAFEVGAEVRAAFLDAAPPEEREASMAAFVALPVAHSVAHSVTTGAVVHPPKFRADLAALARLRLLRAGVAASAIHGGNACTWTDADRFFSYRRDGRTGRFAALIWRESSAGKP</sequence>
<evidence type="ECO:0000256" key="6">
    <source>
        <dbReference type="ARBA" id="ARBA00022833"/>
    </source>
</evidence>
<evidence type="ECO:0000256" key="5">
    <source>
        <dbReference type="ARBA" id="ARBA00022801"/>
    </source>
</evidence>
<dbReference type="InterPro" id="IPR011324">
    <property type="entry name" value="Cytotoxic_necrot_fac-like_cat"/>
</dbReference>
<dbReference type="CDD" id="cd16833">
    <property type="entry name" value="YfiH"/>
    <property type="match status" value="1"/>
</dbReference>
<keyword evidence="6" id="KW-0862">Zinc</keyword>
<comment type="catalytic activity">
    <reaction evidence="7">
        <text>adenosine + H2O + H(+) = inosine + NH4(+)</text>
        <dbReference type="Rhea" id="RHEA:24408"/>
        <dbReference type="ChEBI" id="CHEBI:15377"/>
        <dbReference type="ChEBI" id="CHEBI:15378"/>
        <dbReference type="ChEBI" id="CHEBI:16335"/>
        <dbReference type="ChEBI" id="CHEBI:17596"/>
        <dbReference type="ChEBI" id="CHEBI:28938"/>
        <dbReference type="EC" id="3.5.4.4"/>
    </reaction>
    <physiologicalReaction direction="left-to-right" evidence="7">
        <dbReference type="Rhea" id="RHEA:24409"/>
    </physiologicalReaction>
</comment>
<feature type="region of interest" description="Disordered" evidence="11">
    <location>
        <begin position="1"/>
        <end position="38"/>
    </location>
</feature>
<comment type="caution">
    <text evidence="12">The sequence shown here is derived from an EMBL/GenBank/DDBJ whole genome shotgun (WGS) entry which is preliminary data.</text>
</comment>
<comment type="similarity">
    <text evidence="2 10">Belongs to the purine nucleoside phosphorylase YfiH/LACC1 family.</text>
</comment>
<evidence type="ECO:0000256" key="2">
    <source>
        <dbReference type="ARBA" id="ARBA00007353"/>
    </source>
</evidence>
<evidence type="ECO:0000256" key="11">
    <source>
        <dbReference type="SAM" id="MobiDB-lite"/>
    </source>
</evidence>
<dbReference type="RefSeq" id="WP_267847947.1">
    <property type="nucleotide sequence ID" value="NZ_JAPMXC010000002.1"/>
</dbReference>
<comment type="catalytic activity">
    <reaction evidence="9">
        <text>S-methyl-5'-thioadenosine + phosphate = 5-(methylsulfanyl)-alpha-D-ribose 1-phosphate + adenine</text>
        <dbReference type="Rhea" id="RHEA:11852"/>
        <dbReference type="ChEBI" id="CHEBI:16708"/>
        <dbReference type="ChEBI" id="CHEBI:17509"/>
        <dbReference type="ChEBI" id="CHEBI:43474"/>
        <dbReference type="ChEBI" id="CHEBI:58533"/>
        <dbReference type="EC" id="2.4.2.28"/>
    </reaction>
    <physiologicalReaction direction="left-to-right" evidence="9">
        <dbReference type="Rhea" id="RHEA:11853"/>
    </physiologicalReaction>
</comment>
<evidence type="ECO:0000256" key="8">
    <source>
        <dbReference type="ARBA" id="ARBA00048968"/>
    </source>
</evidence>
<proteinExistence type="inferred from homology"/>
<reference evidence="12" key="1">
    <citation type="submission" date="2022-11" db="EMBL/GenBank/DDBJ databases">
        <title>Robbsia betulipollinis sp. nov., isolated from pollen of birch (Betula pendula).</title>
        <authorList>
            <person name="Shi H."/>
            <person name="Ambika Manirajan B."/>
            <person name="Ratering S."/>
            <person name="Geissler-Plaum R."/>
            <person name="Schnell S."/>
        </authorList>
    </citation>
    <scope>NUCLEOTIDE SEQUENCE</scope>
    <source>
        <strain evidence="12">Bb-Pol-6</strain>
    </source>
</reference>
<evidence type="ECO:0000256" key="1">
    <source>
        <dbReference type="ARBA" id="ARBA00000553"/>
    </source>
</evidence>
<dbReference type="PANTHER" id="PTHR30616:SF2">
    <property type="entry name" value="PURINE NUCLEOSIDE PHOSPHORYLASE LACC1"/>
    <property type="match status" value="1"/>
</dbReference>
<comment type="catalytic activity">
    <reaction evidence="1">
        <text>inosine + phosphate = alpha-D-ribose 1-phosphate + hypoxanthine</text>
        <dbReference type="Rhea" id="RHEA:27646"/>
        <dbReference type="ChEBI" id="CHEBI:17368"/>
        <dbReference type="ChEBI" id="CHEBI:17596"/>
        <dbReference type="ChEBI" id="CHEBI:43474"/>
        <dbReference type="ChEBI" id="CHEBI:57720"/>
        <dbReference type="EC" id="2.4.2.1"/>
    </reaction>
    <physiologicalReaction direction="left-to-right" evidence="1">
        <dbReference type="Rhea" id="RHEA:27647"/>
    </physiologicalReaction>
</comment>
<dbReference type="SUPFAM" id="SSF64438">
    <property type="entry name" value="CNF1/YfiH-like putative cysteine hydrolases"/>
    <property type="match status" value="1"/>
</dbReference>
<organism evidence="12 13">
    <name type="scientific">Robbsia betulipollinis</name>
    <dbReference type="NCBI Taxonomy" id="2981849"/>
    <lineage>
        <taxon>Bacteria</taxon>
        <taxon>Pseudomonadati</taxon>
        <taxon>Pseudomonadota</taxon>
        <taxon>Betaproteobacteria</taxon>
        <taxon>Burkholderiales</taxon>
        <taxon>Burkholderiaceae</taxon>
        <taxon>Robbsia</taxon>
    </lineage>
</organism>
<name>A0ABT3ZNF0_9BURK</name>
<evidence type="ECO:0000313" key="13">
    <source>
        <dbReference type="Proteomes" id="UP001082899"/>
    </source>
</evidence>
<dbReference type="Gene3D" id="3.60.140.10">
    <property type="entry name" value="CNF1/YfiH-like putative cysteine hydrolases"/>
    <property type="match status" value="1"/>
</dbReference>
<accession>A0ABT3ZNF0</accession>
<dbReference type="EMBL" id="JAPMXC010000002">
    <property type="protein sequence ID" value="MCY0388064.1"/>
    <property type="molecule type" value="Genomic_DNA"/>
</dbReference>
<dbReference type="InterPro" id="IPR003730">
    <property type="entry name" value="Cu_polyphenol_OxRdtase"/>
</dbReference>
<keyword evidence="13" id="KW-1185">Reference proteome</keyword>
<evidence type="ECO:0000313" key="12">
    <source>
        <dbReference type="EMBL" id="MCY0388064.1"/>
    </source>
</evidence>
<keyword evidence="4" id="KW-0479">Metal-binding</keyword>
<comment type="catalytic activity">
    <reaction evidence="8">
        <text>adenosine + phosphate = alpha-D-ribose 1-phosphate + adenine</text>
        <dbReference type="Rhea" id="RHEA:27642"/>
        <dbReference type="ChEBI" id="CHEBI:16335"/>
        <dbReference type="ChEBI" id="CHEBI:16708"/>
        <dbReference type="ChEBI" id="CHEBI:43474"/>
        <dbReference type="ChEBI" id="CHEBI:57720"/>
        <dbReference type="EC" id="2.4.2.1"/>
    </reaction>
    <physiologicalReaction direction="left-to-right" evidence="8">
        <dbReference type="Rhea" id="RHEA:27643"/>
    </physiologicalReaction>
</comment>
<dbReference type="PANTHER" id="PTHR30616">
    <property type="entry name" value="UNCHARACTERIZED PROTEIN YFIH"/>
    <property type="match status" value="1"/>
</dbReference>
<evidence type="ECO:0000256" key="4">
    <source>
        <dbReference type="ARBA" id="ARBA00022723"/>
    </source>
</evidence>
<evidence type="ECO:0000256" key="3">
    <source>
        <dbReference type="ARBA" id="ARBA00022679"/>
    </source>
</evidence>
<gene>
    <name evidence="12" type="primary">pgeF</name>
    <name evidence="12" type="ORF">OVY01_12615</name>
</gene>